<evidence type="ECO:0000313" key="3">
    <source>
        <dbReference type="EMBL" id="EST42530.1"/>
    </source>
</evidence>
<dbReference type="SUPFAM" id="SSF56112">
    <property type="entry name" value="Protein kinase-like (PK-like)"/>
    <property type="match status" value="1"/>
</dbReference>
<dbReference type="PANTHER" id="PTHR44305:SF25">
    <property type="entry name" value="CHROMOSOME UNDETERMINED SCAFFOLD_9, WHOLE GENOME SHOTGUN SEQUENCE"/>
    <property type="match status" value="1"/>
</dbReference>
<dbReference type="Proteomes" id="UP000018208">
    <property type="component" value="Unassembled WGS sequence"/>
</dbReference>
<sequence length="2381" mass="273811">MEFDKTIKLLKQKRDDNKDQLSYNQIYSQLQKVTCPDQILNFLKALLKMFQQNIEREQFFNLNFPVIIFKLGLLKYEDEKIFQICAVLLRKIMSETSESCKKVEDQILKYLHKSRYNETLQFYILIGNICTSPTSSETILHSAIPNLLVKFYHSKISTQCKNTQLFESLDLVTMKNRLDESDSESQKSGATMLSSLSLDEDIAYKRNDNNGEPLSARSILSDFGNTLLDDDQDLKKQADVETFSDRDKDFDNQSVHKDRQGEVSQLSREDDMSNMEDQMSMGQYNRESQESVHMTTDTIEELAPDNLGHNKSVSQLKKLPQKVVMKKDKVPVEQQSQQEEPSRNSQDFSDQEEFSRQDSGNQDQDKKYLENEIDNHSQHEQDSKYSAHKQQNTVFNKNNANQDVEADTREQTPVQEAVFHDQFNSSVDMTKELDNRRKHQDKQQRVVLAIAGPLSQAIYNKPKPKIIPLLNLKLLQEAPLQLDQTRFIEPEHYANPLASPTRLLISPMAKSKKNNEDIDQTFKKQLEFINQQRKGSIILNEIGNLIGQFTAMSDYPLISSIIKNTNQQTVIFPEQQNAAEIYIQKYFTDLNSREVFDYDFSFSMLHKIMNQQDNFDVLDIQRLGILYILHVLIKNSPQLTVQILPSTHVMFTYDMIQLRSQKQGFLPASLLALHTIVADITQAKLVLQMDLWNQALTQMHTHVSNDYEFINVFNEKLTTFDDPEAYERRNINLPSLVFLLERLEGTRRKMVLELRILATKLRDLCLFHKNLSAVEDLPHVIGSIVDLLECSQGSKFIRAAAMELLLPSIMKLIELILTKKIKSRQFYVFISHKVIQLISILMKTSNSARDLQQANIDQVFLKIFVFKGLEVVPWLRRYAYLMLVNSRVRLELSGLFINQKQCDTTFSIIRISFAQFVANLAKLIYNLFFQFFNQAEDGKVVNLNDITVPQEANLLENNFPQGDDSKFDLNSKMLHLPVHQLCESIINGDKLYNLKNENQFQTQHNIVKEKFCCTGMGVDFTDFLFLIDYDTGVLMQFVMLHQATVLEKDNERDVYYNCLVAIKNLIAIPTFLNIIPKHQVNKHLIFHYLSFLKFYNQSLEFMNKKFKVSSFQLAEVHLQVLIEFANSNDAAIRQHILIIKIIDFLAQQIQYESLTEAERASNKQQRTSLLPTYRANIGDSTNSDLDFGMDSDIEDKKAEEKPALTQLSLNFLSIPAQGKEIPTEDTKPKISLQLPQKLQLLGTDGSKDSGLLMNLPSLAEKGKITSKLNLKLPNFSLTSDKQNTKSVDEQSSFQNSDTQPKMSPFKMTLALPGQSSDKTEDPVVYSNLKNNQLNDDIESDSDGWGDTATRLNIDIGQKDSKEYSPQQVTNFDDFSDSDDIPLSQPIKKMGFNINLNLGSVAPKESEKVVVPTIVLQQADLNLKMHLVLAKQSGRQNLGKEVVVQEEVLDEKDVSNKSDSFEFEELVKVDNKDINDLDQETEVPLIPIYYDDSLHFTVIKFILILITNPKTGGLDCNYVTQFPSNNGMVNIPVILHNHLNNDRNTKIVKQLIKEQFGMSQRRLLRLLCFSQFNSEYYDTTKYKLLAKGAYGEVYSGNVNITKNERQQKNAVPVAVKLQKLSNGLHERCVLHDLFQEITVLENIQSDPNFCQLYDYGVTPQGYIIIMQRYYTSFKNFREQLFAHSDQKLRYQNPKKMIEYGHETSMMTYIRLLLLTYLKFIEQLDLLHQKYYTIHFDLKCDNIFINPASFKWLTMKSTPDLNNNGIFQHEIMTKHLKAKLTSQLPYNLQIADFGESHMFSCQEDENSMLSKGTEFNKSPEMLVATNQQFAKSFNRRRQKGAGKPSDIWSAACTLFEILTNDYLFYDNDWIRFFLRITSQQSQTAEYGKDSFTFSNVPHFAQLVRGVKLSPEKQAMLGNCRPIIDLLEFQLVQDPTKRPSISQIKQMVNHVLTVYFPSQYQFNAEKYASSKKPEPAHPGNAFNPNAWQYSLMAAQQDLMGNPNEILAPKVSIICKDDKITGTKLTQAKPLSLAYASDLLLNNQILLGGLKDVQNAKYMNTTNVSTVIDCTIQQVDARITTISHVYRPSVKLFKIYKGQDIDKLSFKDFIISLEEVFDVVRCALVKNAAVMIVDETGFNFSSCIAVACLMEFEDLYLYQAVIYLKRIRPAVLLQQKFLDFLQIWHDNRTKIGVKMMSMFSSQTINKQINLEAPENYQLATQRVAEANYRCMCGKVFFVQKMFTSTSYVLCNCVASKPYNYTVSVNNQAISCPSTSCRTLQNYFVSLYGLNTPKMLYCYGKNEDFISNWPRATMLTDAVPNFEQAENAQIQFRGVDNMRAPLYRMQKKDGWSLFICKICGSPTHFIKVDQKEQDRQIAVICNISNK</sequence>
<dbReference type="SUPFAM" id="SSF52799">
    <property type="entry name" value="(Phosphotyrosine protein) phosphatases II"/>
    <property type="match status" value="1"/>
</dbReference>
<feature type="compositionally biased region" description="Polar residues" evidence="1">
    <location>
        <begin position="1289"/>
        <end position="1301"/>
    </location>
</feature>
<evidence type="ECO:0000256" key="1">
    <source>
        <dbReference type="SAM" id="MobiDB-lite"/>
    </source>
</evidence>
<gene>
    <name evidence="3" type="ORF">SS50377_17843</name>
    <name evidence="4" type="ORF">SS50377_27972</name>
</gene>
<dbReference type="OrthoDB" id="10253127at2759"/>
<dbReference type="GO" id="GO:0005524">
    <property type="term" value="F:ATP binding"/>
    <property type="evidence" value="ECO:0007669"/>
    <property type="project" value="InterPro"/>
</dbReference>
<dbReference type="EMBL" id="KI546159">
    <property type="protein sequence ID" value="EST42530.1"/>
    <property type="molecule type" value="Genomic_DNA"/>
</dbReference>
<name>V6LDE2_9EUKA</name>
<dbReference type="Pfam" id="PF00069">
    <property type="entry name" value="Pkinase"/>
    <property type="match status" value="1"/>
</dbReference>
<organism evidence="3">
    <name type="scientific">Spironucleus salmonicida</name>
    <dbReference type="NCBI Taxonomy" id="348837"/>
    <lineage>
        <taxon>Eukaryota</taxon>
        <taxon>Metamonada</taxon>
        <taxon>Diplomonadida</taxon>
        <taxon>Hexamitidae</taxon>
        <taxon>Hexamitinae</taxon>
        <taxon>Spironucleus</taxon>
    </lineage>
</organism>
<keyword evidence="5" id="KW-1185">Reference proteome</keyword>
<evidence type="ECO:0000313" key="5">
    <source>
        <dbReference type="Proteomes" id="UP000018208"/>
    </source>
</evidence>
<evidence type="ECO:0000313" key="4">
    <source>
        <dbReference type="EMBL" id="KAH0569998.1"/>
    </source>
</evidence>
<feature type="region of interest" description="Disordered" evidence="1">
    <location>
        <begin position="245"/>
        <end position="271"/>
    </location>
</feature>
<dbReference type="GO" id="GO:0004672">
    <property type="term" value="F:protein kinase activity"/>
    <property type="evidence" value="ECO:0007669"/>
    <property type="project" value="InterPro"/>
</dbReference>
<protein>
    <submittedName>
        <fullName evidence="3">Kinase, Uni1</fullName>
    </submittedName>
</protein>
<dbReference type="InterPro" id="IPR000719">
    <property type="entry name" value="Prot_kinase_dom"/>
</dbReference>
<feature type="domain" description="Protein kinase" evidence="2">
    <location>
        <begin position="1578"/>
        <end position="1950"/>
    </location>
</feature>
<dbReference type="InterPro" id="IPR053083">
    <property type="entry name" value="TF_kinase-domain_protein"/>
</dbReference>
<evidence type="ECO:0000259" key="2">
    <source>
        <dbReference type="PROSITE" id="PS50011"/>
    </source>
</evidence>
<dbReference type="PANTHER" id="PTHR44305">
    <property type="entry name" value="SI:DKEY-192D15.2-RELATED"/>
    <property type="match status" value="1"/>
</dbReference>
<reference evidence="4" key="2">
    <citation type="submission" date="2020-12" db="EMBL/GenBank/DDBJ databases">
        <title>New Spironucleus salmonicida genome in near-complete chromosomes.</title>
        <authorList>
            <person name="Xu F."/>
            <person name="Kurt Z."/>
            <person name="Jimenez-Gonzalez A."/>
            <person name="Astvaldsson A."/>
            <person name="Andersson J.O."/>
            <person name="Svard S.G."/>
        </authorList>
    </citation>
    <scope>NUCLEOTIDE SEQUENCE</scope>
    <source>
        <strain evidence="4">ATCC 50377</strain>
    </source>
</reference>
<dbReference type="PROSITE" id="PS50011">
    <property type="entry name" value="PROTEIN_KINASE_DOM"/>
    <property type="match status" value="1"/>
</dbReference>
<feature type="region of interest" description="Disordered" evidence="1">
    <location>
        <begin position="1277"/>
        <end position="1305"/>
    </location>
</feature>
<dbReference type="InterPro" id="IPR029021">
    <property type="entry name" value="Prot-tyrosine_phosphatase-like"/>
</dbReference>
<dbReference type="InterPro" id="IPR011009">
    <property type="entry name" value="Kinase-like_dom_sf"/>
</dbReference>
<proteinExistence type="predicted"/>
<keyword evidence="3" id="KW-0418">Kinase</keyword>
<reference evidence="3 4" key="1">
    <citation type="journal article" date="2014" name="PLoS Genet.">
        <title>The Genome of Spironucleus salmonicida Highlights a Fish Pathogen Adapted to Fluctuating Environments.</title>
        <authorList>
            <person name="Xu F."/>
            <person name="Jerlstrom-Hultqvist J."/>
            <person name="Einarsson E."/>
            <person name="Astvaldsson A."/>
            <person name="Svard S.G."/>
            <person name="Andersson J.O."/>
        </authorList>
    </citation>
    <scope>NUCLEOTIDE SEQUENCE</scope>
    <source>
        <strain evidence="4">ATCC 50377</strain>
    </source>
</reference>
<dbReference type="Gene3D" id="3.30.200.20">
    <property type="entry name" value="Phosphorylase Kinase, domain 1"/>
    <property type="match status" value="1"/>
</dbReference>
<dbReference type="VEuPathDB" id="GiardiaDB:SS50377_27972"/>
<dbReference type="Gene3D" id="1.10.510.10">
    <property type="entry name" value="Transferase(Phosphotransferase) domain 1"/>
    <property type="match status" value="1"/>
</dbReference>
<dbReference type="SMART" id="SM00220">
    <property type="entry name" value="S_TKc"/>
    <property type="match status" value="1"/>
</dbReference>
<dbReference type="Gene3D" id="3.90.190.10">
    <property type="entry name" value="Protein tyrosine phosphatase superfamily"/>
    <property type="match status" value="1"/>
</dbReference>
<feature type="region of interest" description="Disordered" evidence="1">
    <location>
        <begin position="302"/>
        <end position="364"/>
    </location>
</feature>
<accession>V6LDE2</accession>
<dbReference type="EMBL" id="AUWU02000008">
    <property type="protein sequence ID" value="KAH0569998.1"/>
    <property type="molecule type" value="Genomic_DNA"/>
</dbReference>
<keyword evidence="3" id="KW-0808">Transferase</keyword>